<sequence length="190" mass="21772">MKKNTCRRPKGRKRAVFDDVLKDLYPFMTGEPLRTRPRRIQQRRRIQSVAMAIEVCRENHLPLFLTFFAYEKAFASIEANTSLSAKVDTPRAGRSSTKTGLLINRKKAQYLKSSCCDEGTSDSDLPRQNEVLCLPGALHEHDNDMKKEVIKRRVAWSAYGSLKEATEQLLLTSMLICSIRQFFLFSVLRG</sequence>
<organism evidence="3">
    <name type="scientific">Nippostrongylus brasiliensis</name>
    <name type="common">Rat hookworm</name>
    <dbReference type="NCBI Taxonomy" id="27835"/>
    <lineage>
        <taxon>Eukaryota</taxon>
        <taxon>Metazoa</taxon>
        <taxon>Ecdysozoa</taxon>
        <taxon>Nematoda</taxon>
        <taxon>Chromadorea</taxon>
        <taxon>Rhabditida</taxon>
        <taxon>Rhabditina</taxon>
        <taxon>Rhabditomorpha</taxon>
        <taxon>Strongyloidea</taxon>
        <taxon>Heligmosomidae</taxon>
        <taxon>Nippostrongylus</taxon>
    </lineage>
</organism>
<dbReference type="Proteomes" id="UP000271162">
    <property type="component" value="Unassembled WGS sequence"/>
</dbReference>
<evidence type="ECO:0000313" key="2">
    <source>
        <dbReference type="Proteomes" id="UP000271162"/>
    </source>
</evidence>
<dbReference type="AlphaFoldDB" id="A0A0N4Y8B6"/>
<dbReference type="EMBL" id="UYSL01020766">
    <property type="protein sequence ID" value="VDL76047.1"/>
    <property type="molecule type" value="Genomic_DNA"/>
</dbReference>
<gene>
    <name evidence="1" type="ORF">NBR_LOCUS12458</name>
</gene>
<reference evidence="3" key="1">
    <citation type="submission" date="2017-02" db="UniProtKB">
        <authorList>
            <consortium name="WormBaseParasite"/>
        </authorList>
    </citation>
    <scope>IDENTIFICATION</scope>
</reference>
<accession>A0A0N4Y8B6</accession>
<reference evidence="1 2" key="2">
    <citation type="submission" date="2018-11" db="EMBL/GenBank/DDBJ databases">
        <authorList>
            <consortium name="Pathogen Informatics"/>
        </authorList>
    </citation>
    <scope>NUCLEOTIDE SEQUENCE [LARGE SCALE GENOMIC DNA]</scope>
</reference>
<proteinExistence type="predicted"/>
<protein>
    <submittedName>
        <fullName evidence="3">Reverse transcriptase domain-containing protein</fullName>
    </submittedName>
</protein>
<name>A0A0N4Y8B6_NIPBR</name>
<keyword evidence="2" id="KW-1185">Reference proteome</keyword>
<dbReference type="WBParaSite" id="NBR_0001245701-mRNA-1">
    <property type="protein sequence ID" value="NBR_0001245701-mRNA-1"/>
    <property type="gene ID" value="NBR_0001245701"/>
</dbReference>
<evidence type="ECO:0000313" key="1">
    <source>
        <dbReference type="EMBL" id="VDL76047.1"/>
    </source>
</evidence>
<evidence type="ECO:0000313" key="3">
    <source>
        <dbReference type="WBParaSite" id="NBR_0001245701-mRNA-1"/>
    </source>
</evidence>